<protein>
    <submittedName>
        <fullName evidence="2">Uncharacterized protein</fullName>
    </submittedName>
</protein>
<feature type="region of interest" description="Disordered" evidence="1">
    <location>
        <begin position="52"/>
        <end position="112"/>
    </location>
</feature>
<evidence type="ECO:0000313" key="3">
    <source>
        <dbReference type="Proteomes" id="UP000004995"/>
    </source>
</evidence>
<dbReference type="AlphaFoldDB" id="K3YK20"/>
<accession>K3YK20</accession>
<dbReference type="Gramene" id="KQL01122">
    <property type="protein sequence ID" value="KQL01122"/>
    <property type="gene ID" value="SETIT_014589mg"/>
</dbReference>
<dbReference type="HOGENOM" id="CLU_1761947_0_0_1"/>
<name>K3YK20_SETIT</name>
<reference evidence="2" key="2">
    <citation type="submission" date="2018-08" db="UniProtKB">
        <authorList>
            <consortium name="EnsemblPlants"/>
        </authorList>
    </citation>
    <scope>IDENTIFICATION</scope>
    <source>
        <strain evidence="2">Yugu1</strain>
    </source>
</reference>
<reference evidence="3" key="1">
    <citation type="journal article" date="2012" name="Nat. Biotechnol.">
        <title>Reference genome sequence of the model plant Setaria.</title>
        <authorList>
            <person name="Bennetzen J.L."/>
            <person name="Schmutz J."/>
            <person name="Wang H."/>
            <person name="Percifield R."/>
            <person name="Hawkins J."/>
            <person name="Pontaroli A.C."/>
            <person name="Estep M."/>
            <person name="Feng L."/>
            <person name="Vaughn J.N."/>
            <person name="Grimwood J."/>
            <person name="Jenkins J."/>
            <person name="Barry K."/>
            <person name="Lindquist E."/>
            <person name="Hellsten U."/>
            <person name="Deshpande S."/>
            <person name="Wang X."/>
            <person name="Wu X."/>
            <person name="Mitros T."/>
            <person name="Triplett J."/>
            <person name="Yang X."/>
            <person name="Ye C.Y."/>
            <person name="Mauro-Herrera M."/>
            <person name="Wang L."/>
            <person name="Li P."/>
            <person name="Sharma M."/>
            <person name="Sharma R."/>
            <person name="Ronald P.C."/>
            <person name="Panaud O."/>
            <person name="Kellogg E.A."/>
            <person name="Brutnell T.P."/>
            <person name="Doust A.N."/>
            <person name="Tuskan G.A."/>
            <person name="Rokhsar D."/>
            <person name="Devos K.M."/>
        </authorList>
    </citation>
    <scope>NUCLEOTIDE SEQUENCE [LARGE SCALE GENOMIC DNA]</scope>
    <source>
        <strain evidence="3">cv. Yugu1</strain>
    </source>
</reference>
<sequence length="148" mass="16000">MQLKNKAAAEKWIGTGERELRQLESLPAKGCGSSRLRSSICRRSGRLDLLQRPWTELQRRGGRRRRGRGRGRGSLRSAGTLTLRARQPASEAPRMATSSSGSSAPTSDSTARQLPAASFFGDSSSSSVYPLSPLAVRFSIFCSTATVD</sequence>
<evidence type="ECO:0000313" key="2">
    <source>
        <dbReference type="EnsemblPlants" id="KQL01122"/>
    </source>
</evidence>
<dbReference type="EMBL" id="AGNK02003622">
    <property type="status" value="NOT_ANNOTATED_CDS"/>
    <property type="molecule type" value="Genomic_DNA"/>
</dbReference>
<evidence type="ECO:0000256" key="1">
    <source>
        <dbReference type="SAM" id="MobiDB-lite"/>
    </source>
</evidence>
<dbReference type="Proteomes" id="UP000004995">
    <property type="component" value="Unassembled WGS sequence"/>
</dbReference>
<dbReference type="InParanoid" id="K3YK20"/>
<feature type="compositionally biased region" description="Low complexity" evidence="1">
    <location>
        <begin position="96"/>
        <end position="111"/>
    </location>
</feature>
<organism evidence="2 3">
    <name type="scientific">Setaria italica</name>
    <name type="common">Foxtail millet</name>
    <name type="synonym">Panicum italicum</name>
    <dbReference type="NCBI Taxonomy" id="4555"/>
    <lineage>
        <taxon>Eukaryota</taxon>
        <taxon>Viridiplantae</taxon>
        <taxon>Streptophyta</taxon>
        <taxon>Embryophyta</taxon>
        <taxon>Tracheophyta</taxon>
        <taxon>Spermatophyta</taxon>
        <taxon>Magnoliopsida</taxon>
        <taxon>Liliopsida</taxon>
        <taxon>Poales</taxon>
        <taxon>Poaceae</taxon>
        <taxon>PACMAD clade</taxon>
        <taxon>Panicoideae</taxon>
        <taxon>Panicodae</taxon>
        <taxon>Paniceae</taxon>
        <taxon>Cenchrinae</taxon>
        <taxon>Setaria</taxon>
    </lineage>
</organism>
<dbReference type="EnsemblPlants" id="KQL01122">
    <property type="protein sequence ID" value="KQL01122"/>
    <property type="gene ID" value="SETIT_014589mg"/>
</dbReference>
<feature type="compositionally biased region" description="Basic residues" evidence="1">
    <location>
        <begin position="60"/>
        <end position="73"/>
    </location>
</feature>
<proteinExistence type="predicted"/>
<keyword evidence="3" id="KW-1185">Reference proteome</keyword>